<keyword evidence="2" id="KW-0009">Actin-binding</keyword>
<reference evidence="4 5" key="1">
    <citation type="journal article" date="2023" name="Hortic Res">
        <title>The complete reference genome for grapevine (Vitis vinifera L.) genetics and breeding.</title>
        <authorList>
            <person name="Shi X."/>
            <person name="Cao S."/>
            <person name="Wang X."/>
            <person name="Huang S."/>
            <person name="Wang Y."/>
            <person name="Liu Z."/>
            <person name="Liu W."/>
            <person name="Leng X."/>
            <person name="Peng Y."/>
            <person name="Wang N."/>
            <person name="Wang Y."/>
            <person name="Ma Z."/>
            <person name="Xu X."/>
            <person name="Zhang F."/>
            <person name="Xue H."/>
            <person name="Zhong H."/>
            <person name="Wang Y."/>
            <person name="Zhang K."/>
            <person name="Velt A."/>
            <person name="Avia K."/>
            <person name="Holtgrawe D."/>
            <person name="Grimplet J."/>
            <person name="Matus J.T."/>
            <person name="Ware D."/>
            <person name="Wu X."/>
            <person name="Wang H."/>
            <person name="Liu C."/>
            <person name="Fang Y."/>
            <person name="Rustenholz C."/>
            <person name="Cheng Z."/>
            <person name="Xiao H."/>
            <person name="Zhou Y."/>
        </authorList>
    </citation>
    <scope>NUCLEOTIDE SEQUENCE [LARGE SCALE GENOMIC DNA]</scope>
    <source>
        <strain evidence="5">cv. Pinot noir / PN40024</strain>
        <tissue evidence="4">Leaf</tissue>
    </source>
</reference>
<dbReference type="InterPro" id="IPR017904">
    <property type="entry name" value="ADF/Cofilin"/>
</dbReference>
<dbReference type="SUPFAM" id="SSF55753">
    <property type="entry name" value="Actin depolymerizing proteins"/>
    <property type="match status" value="1"/>
</dbReference>
<dbReference type="PROSITE" id="PS51263">
    <property type="entry name" value="ADF_H"/>
    <property type="match status" value="1"/>
</dbReference>
<keyword evidence="5" id="KW-1185">Reference proteome</keyword>
<evidence type="ECO:0000256" key="2">
    <source>
        <dbReference type="ARBA" id="ARBA00023203"/>
    </source>
</evidence>
<dbReference type="CDD" id="cd11286">
    <property type="entry name" value="ADF_cofilin_like"/>
    <property type="match status" value="1"/>
</dbReference>
<sequence>MVKKAINITKPRKKFNGQILRPKLLKSGNQNVATRKCSGGRDQPWINARSECQPLIFTPTNVSPPFNLFLFSSSSITHFPYALQNLGISLFLLLSDFVGFFFLDHFTEGSSLSGGHNMANSASGMAVHDECKLKFLELKAKRNHRFIVFKIDERIQQVMVEKLGSPDETYEDFTNSLPADECRYAVFDFDFTTDENCQKSKIFFIAWSPDTSRVRSKMLYASSKDRFKRELDGIQVELQATDPSEMSMDIIKGRAL</sequence>
<feature type="domain" description="ADF-H" evidence="3">
    <location>
        <begin position="122"/>
        <end position="256"/>
    </location>
</feature>
<dbReference type="Pfam" id="PF00241">
    <property type="entry name" value="Cofilin_ADF"/>
    <property type="match status" value="1"/>
</dbReference>
<evidence type="ECO:0000256" key="1">
    <source>
        <dbReference type="ARBA" id="ARBA00006844"/>
    </source>
</evidence>
<dbReference type="SMART" id="SM00102">
    <property type="entry name" value="ADF"/>
    <property type="match status" value="1"/>
</dbReference>
<gene>
    <name evidence="4" type="ORF">VitviT2T_023937</name>
</gene>
<evidence type="ECO:0000313" key="5">
    <source>
        <dbReference type="Proteomes" id="UP001227230"/>
    </source>
</evidence>
<dbReference type="InterPro" id="IPR002108">
    <property type="entry name" value="ADF-H"/>
</dbReference>
<protein>
    <recommendedName>
        <fullName evidence="3">ADF-H domain-containing protein</fullName>
    </recommendedName>
</protein>
<accession>A0ABY9DG24</accession>
<dbReference type="InterPro" id="IPR029006">
    <property type="entry name" value="ADF-H/Gelsolin-like_dom_sf"/>
</dbReference>
<dbReference type="PANTHER" id="PTHR11913">
    <property type="entry name" value="COFILIN-RELATED"/>
    <property type="match status" value="1"/>
</dbReference>
<comment type="similarity">
    <text evidence="1">Belongs to the actin-binding proteins ADF family.</text>
</comment>
<dbReference type="Proteomes" id="UP001227230">
    <property type="component" value="Chromosome 15"/>
</dbReference>
<organism evidence="4 5">
    <name type="scientific">Vitis vinifera</name>
    <name type="common">Grape</name>
    <dbReference type="NCBI Taxonomy" id="29760"/>
    <lineage>
        <taxon>Eukaryota</taxon>
        <taxon>Viridiplantae</taxon>
        <taxon>Streptophyta</taxon>
        <taxon>Embryophyta</taxon>
        <taxon>Tracheophyta</taxon>
        <taxon>Spermatophyta</taxon>
        <taxon>Magnoliopsida</taxon>
        <taxon>eudicotyledons</taxon>
        <taxon>Gunneridae</taxon>
        <taxon>Pentapetalae</taxon>
        <taxon>rosids</taxon>
        <taxon>Vitales</taxon>
        <taxon>Vitaceae</taxon>
        <taxon>Viteae</taxon>
        <taxon>Vitis</taxon>
    </lineage>
</organism>
<evidence type="ECO:0000313" key="4">
    <source>
        <dbReference type="EMBL" id="WKA06009.1"/>
    </source>
</evidence>
<evidence type="ECO:0000259" key="3">
    <source>
        <dbReference type="PROSITE" id="PS51263"/>
    </source>
</evidence>
<proteinExistence type="inferred from homology"/>
<dbReference type="EMBL" id="CP126662">
    <property type="protein sequence ID" value="WKA06009.1"/>
    <property type="molecule type" value="Genomic_DNA"/>
</dbReference>
<name>A0ABY9DG24_VITVI</name>
<dbReference type="Gene3D" id="3.40.20.10">
    <property type="entry name" value="Severin"/>
    <property type="match status" value="1"/>
</dbReference>